<dbReference type="RefSeq" id="WP_048665720.1">
    <property type="nucleotide sequence ID" value="NZ_CP047321.1"/>
</dbReference>
<name>A0AAW4Y694_STAAU</name>
<reference evidence="2" key="2">
    <citation type="submission" date="2023-08" db="EMBL/GenBank/DDBJ databases">
        <authorList>
            <person name="Zhao H."/>
            <person name="Wang X."/>
        </authorList>
    </citation>
    <scope>NUCLEOTIDE SEQUENCE</scope>
    <source>
        <strain evidence="2">NC-4</strain>
    </source>
</reference>
<feature type="compositionally biased region" description="Basic and acidic residues" evidence="1">
    <location>
        <begin position="281"/>
        <end position="305"/>
    </location>
</feature>
<accession>A0AAW4Y694</accession>
<organism evidence="2 3">
    <name type="scientific">Staphylococcus aureus</name>
    <dbReference type="NCBI Taxonomy" id="1280"/>
    <lineage>
        <taxon>Bacteria</taxon>
        <taxon>Bacillati</taxon>
        <taxon>Bacillota</taxon>
        <taxon>Bacilli</taxon>
        <taxon>Bacillales</taxon>
        <taxon>Staphylococcaceae</taxon>
        <taxon>Staphylococcus</taxon>
    </lineage>
</organism>
<gene>
    <name evidence="2" type="ORF">LB359_05465</name>
</gene>
<dbReference type="PROSITE" id="PS51257">
    <property type="entry name" value="PROKAR_LIPOPROTEIN"/>
    <property type="match status" value="1"/>
</dbReference>
<dbReference type="Proteomes" id="UP001200271">
    <property type="component" value="Unassembled WGS sequence"/>
</dbReference>
<dbReference type="AlphaFoldDB" id="A0AAW4Y694"/>
<sequence>MKRLLGLVLASTLVISACGGDSEKKQENNKEVNDRNFSITSQKYIENLTKTLNRIESSDSVAPKQISKEVAEASNEIKQIYEAYQKNIDKRLSNNQYEYQVLNKTFRQIKEIYLDLYSRIEKVGSIDNISKETFHKLVLKDIYISQKSLNNLEENIKDIDTRGILGKNQNNNLYKILHTSETESEKIINTFARLQNQNHVVASLNKIPKRNMTDLNYYSNNKHSKTISAPEFNDIVDKVNSKLDKDAQINHVDDEVNVFVYNILIDIHNALTDVYNESEDYDKNESENTSKSKENQDMYSNKKDNATYEQVYNSAKEQPIKKDDFEKKDYDNNGVYRTEQEQKAHENWVNGQVEWANASEAEKEQIRKRDAEKYGYEYNPDDYKE</sequence>
<reference evidence="2" key="1">
    <citation type="journal article" date="2021" name="Front Med (Lausanne)">
        <title>The Prevalence and Determinants of Fusidic Acid Resistance Among Methicillin-Resistant Staphylococcus aureus Clinical Isolates in China.</title>
        <authorList>
            <person name="Zhao H."/>
            <person name="Wang X."/>
            <person name="Wang B."/>
            <person name="Xu Y."/>
            <person name="Rao L."/>
            <person name="Wan B."/>
            <person name="Guo Y."/>
            <person name="Wu X."/>
            <person name="Yu J."/>
            <person name="Chen L."/>
            <person name="Li M."/>
            <person name="Yu F."/>
        </authorList>
    </citation>
    <scope>NUCLEOTIDE SEQUENCE</scope>
    <source>
        <strain evidence="2">NC-4</strain>
    </source>
</reference>
<feature type="region of interest" description="Disordered" evidence="1">
    <location>
        <begin position="278"/>
        <end position="305"/>
    </location>
</feature>
<evidence type="ECO:0000256" key="1">
    <source>
        <dbReference type="SAM" id="MobiDB-lite"/>
    </source>
</evidence>
<evidence type="ECO:0000313" key="3">
    <source>
        <dbReference type="Proteomes" id="UP001200271"/>
    </source>
</evidence>
<evidence type="ECO:0000313" key="2">
    <source>
        <dbReference type="EMBL" id="MCE3361808.1"/>
    </source>
</evidence>
<evidence type="ECO:0008006" key="4">
    <source>
        <dbReference type="Google" id="ProtNLM"/>
    </source>
</evidence>
<comment type="caution">
    <text evidence="2">The sequence shown here is derived from an EMBL/GenBank/DDBJ whole genome shotgun (WGS) entry which is preliminary data.</text>
</comment>
<proteinExistence type="predicted"/>
<protein>
    <recommendedName>
        <fullName evidence="4">Lipoprotein</fullName>
    </recommendedName>
</protein>
<dbReference type="EMBL" id="JAIUEN010000031">
    <property type="protein sequence ID" value="MCE3361808.1"/>
    <property type="molecule type" value="Genomic_DNA"/>
</dbReference>